<dbReference type="eggNOG" id="ENOG50322N4">
    <property type="taxonomic scope" value="Bacteria"/>
</dbReference>
<protein>
    <submittedName>
        <fullName evidence="2">Uncharacterized protein</fullName>
    </submittedName>
</protein>
<dbReference type="Proteomes" id="UP000028984">
    <property type="component" value="Unassembled WGS sequence"/>
</dbReference>
<organism evidence="2 3">
    <name type="scientific">Bifidobacterium reuteri DSM 23975</name>
    <dbReference type="NCBI Taxonomy" id="1437610"/>
    <lineage>
        <taxon>Bacteria</taxon>
        <taxon>Bacillati</taxon>
        <taxon>Actinomycetota</taxon>
        <taxon>Actinomycetes</taxon>
        <taxon>Bifidobacteriales</taxon>
        <taxon>Bifidobacteriaceae</taxon>
        <taxon>Bifidobacterium</taxon>
    </lineage>
</organism>
<evidence type="ECO:0000313" key="2">
    <source>
        <dbReference type="EMBL" id="KFI88327.1"/>
    </source>
</evidence>
<reference evidence="2 3" key="1">
    <citation type="submission" date="2014-03" db="EMBL/GenBank/DDBJ databases">
        <title>Genomics of Bifidobacteria.</title>
        <authorList>
            <person name="Ventura M."/>
            <person name="Milani C."/>
            <person name="Lugli G.A."/>
        </authorList>
    </citation>
    <scope>NUCLEOTIDE SEQUENCE [LARGE SCALE GENOMIC DNA]</scope>
    <source>
        <strain evidence="2 3">DSM 23975</strain>
    </source>
</reference>
<feature type="transmembrane region" description="Helical" evidence="1">
    <location>
        <begin position="7"/>
        <end position="27"/>
    </location>
</feature>
<dbReference type="EMBL" id="JGZK01000001">
    <property type="protein sequence ID" value="KFI88327.1"/>
    <property type="molecule type" value="Genomic_DNA"/>
</dbReference>
<feature type="transmembrane region" description="Helical" evidence="1">
    <location>
        <begin position="73"/>
        <end position="94"/>
    </location>
</feature>
<comment type="caution">
    <text evidence="2">The sequence shown here is derived from an EMBL/GenBank/DDBJ whole genome shotgun (WGS) entry which is preliminary data.</text>
</comment>
<proteinExistence type="predicted"/>
<keyword evidence="3" id="KW-1185">Reference proteome</keyword>
<sequence length="236" mass="25978">MTRYLSSIIATVFFAVAIAAFGFQLAVFEFAPIAQYVVLSFMLVFTVLIWVADAQASRQMVGRDLYHRIIAENGLFPIVGYLVQCVFALLYGLAWNTVLNPVATGLRLVLPKGLFLPLIVELVITAVVVVFWLGNVRANDHTALQHVEHEAKISSKEQLKGQVLLLKQRVGSADSSKAETMRFIEQKVSALPLNPSASALPLYQQAIQLIIAANQTPGEVTLETLENIKRAVAMVR</sequence>
<dbReference type="OrthoDB" id="10007118at2"/>
<accession>A0A087CYH7</accession>
<evidence type="ECO:0000313" key="3">
    <source>
        <dbReference type="Proteomes" id="UP000028984"/>
    </source>
</evidence>
<feature type="transmembrane region" description="Helical" evidence="1">
    <location>
        <begin position="114"/>
        <end position="134"/>
    </location>
</feature>
<dbReference type="AlphaFoldDB" id="A0A087CYH7"/>
<dbReference type="RefSeq" id="WP_044089415.1">
    <property type="nucleotide sequence ID" value="NZ_JDUW01000008.1"/>
</dbReference>
<name>A0A087CYH7_9BIFI</name>
<keyword evidence="1" id="KW-0812">Transmembrane</keyword>
<keyword evidence="1" id="KW-0472">Membrane</keyword>
<dbReference type="STRING" id="1437610.BREU_0437"/>
<feature type="transmembrane region" description="Helical" evidence="1">
    <location>
        <begin position="33"/>
        <end position="52"/>
    </location>
</feature>
<keyword evidence="1" id="KW-1133">Transmembrane helix</keyword>
<gene>
    <name evidence="2" type="ORF">BREU_0437</name>
</gene>
<evidence type="ECO:0000256" key="1">
    <source>
        <dbReference type="SAM" id="Phobius"/>
    </source>
</evidence>